<evidence type="ECO:0000313" key="2">
    <source>
        <dbReference type="EMBL" id="JAT38268.1"/>
    </source>
</evidence>
<sequence length="823" mass="92390">AVFNLQQGSDNRAFKFEGNFWLDKKNAAADKTSVVLANEGTVRADLITTSSKAHFSTPGMKELSLKNELNVNAKDHTVHAKFEADIFAKKDKKFVVEYNMASNKDKDTNTYSANDNLHVHSKGLNIDAKLQRKITIAKNVFNYVLTGFYTDSKKNKREGLAKISLEPKHSEVVLQLPEALVYSQESSVTKQTEGAGHMKSKVYMLGYKFDEDVDVIAKGSQFKYILTIIQQAENNPQLTLDIGVDMEQLAEINLKFNKKPLLGLEIALDESHFLKSKYQYNTDVAKEYLTLDKQNTIGMMKEASRIAQNTGAKIVEELTDRAEECRQALPNFKSAALHYQKELQQLRNEFTSNENVKDLMDFLKNTFGTVFSQISAIVEEIYNITQKMIVVLNEALEKIIGSIKATIPKLKEAYGKSSDIVIQMVDDILEFAKTVLDTVLDKIKQFEKEIGEVFDLVSDFFHDIGQIMSKTVVGAYKEAKDFLNVLWEQIQALPIYTTVQEKLHELQNYQIPEQYWAMFRELAKSIEQVLPTPELQQFIRSTAELTEKLVKKEPFDKTEALRQLLRELAAALDSLVPILKQFAEEADGRVGSAGPPKLLLSPPSVGSFVAPPGTVRFSLLNWIKSPDLPSLSEIYHTYRPKNSIIDVLPPFDASAQLIGGTEFFTFDRKHYSFKGSCSYILTTDVIDGNFTLVANMEAGKLKSIAAFDHDNSIELLHDDKVLVNGNPADLPAKAGDLHMWRNYDSGTAFATWSGLMFFCTPQLKICAFSIDGFYFGKTRGLLGTYNNEPYDDNIVPEGVVATSTAQFANSWKVNPQCADGVVH</sequence>
<dbReference type="InterPro" id="IPR001846">
    <property type="entry name" value="VWF_type-D"/>
</dbReference>
<protein>
    <recommendedName>
        <fullName evidence="1">VWFD domain-containing protein</fullName>
    </recommendedName>
</protein>
<reference evidence="2" key="1">
    <citation type="submission" date="2015-11" db="EMBL/GenBank/DDBJ databases">
        <title>De novo transcriptome assembly of four potential Pierce s Disease insect vectors from Arizona vineyards.</title>
        <authorList>
            <person name="Tassone E.E."/>
        </authorList>
    </citation>
    <scope>NUCLEOTIDE SEQUENCE</scope>
</reference>
<dbReference type="PANTHER" id="PTHR37860">
    <property type="entry name" value="AGAP008810-PA"/>
    <property type="match status" value="1"/>
</dbReference>
<dbReference type="AlphaFoldDB" id="A0A1B6MQR9"/>
<accession>A0A1B6MQR9</accession>
<name>A0A1B6MQR9_9HEMI</name>
<dbReference type="PANTHER" id="PTHR37860:SF1">
    <property type="match status" value="1"/>
</dbReference>
<gene>
    <name evidence="2" type="ORF">g.37382</name>
</gene>
<dbReference type="SMART" id="SM00216">
    <property type="entry name" value="VWD"/>
    <property type="match status" value="1"/>
</dbReference>
<feature type="domain" description="VWFD" evidence="1">
    <location>
        <begin position="653"/>
        <end position="818"/>
    </location>
</feature>
<feature type="non-terminal residue" evidence="2">
    <location>
        <position position="1"/>
    </location>
</feature>
<organism evidence="2">
    <name type="scientific">Graphocephala atropunctata</name>
    <dbReference type="NCBI Taxonomy" id="36148"/>
    <lineage>
        <taxon>Eukaryota</taxon>
        <taxon>Metazoa</taxon>
        <taxon>Ecdysozoa</taxon>
        <taxon>Arthropoda</taxon>
        <taxon>Hexapoda</taxon>
        <taxon>Insecta</taxon>
        <taxon>Pterygota</taxon>
        <taxon>Neoptera</taxon>
        <taxon>Paraneoptera</taxon>
        <taxon>Hemiptera</taxon>
        <taxon>Auchenorrhyncha</taxon>
        <taxon>Membracoidea</taxon>
        <taxon>Cicadellidae</taxon>
        <taxon>Cicadellinae</taxon>
        <taxon>Cicadellini</taxon>
        <taxon>Graphocephala</taxon>
    </lineage>
</organism>
<proteinExistence type="predicted"/>
<dbReference type="Pfam" id="PF00094">
    <property type="entry name" value="VWD"/>
    <property type="match status" value="1"/>
</dbReference>
<evidence type="ECO:0000259" key="1">
    <source>
        <dbReference type="PROSITE" id="PS51233"/>
    </source>
</evidence>
<dbReference type="EMBL" id="GEBQ01001709">
    <property type="protein sequence ID" value="JAT38268.1"/>
    <property type="molecule type" value="Transcribed_RNA"/>
</dbReference>
<dbReference type="PROSITE" id="PS51233">
    <property type="entry name" value="VWFD"/>
    <property type="match status" value="1"/>
</dbReference>
<feature type="non-terminal residue" evidence="2">
    <location>
        <position position="823"/>
    </location>
</feature>